<keyword evidence="1" id="KW-0472">Membrane</keyword>
<dbReference type="eggNOG" id="COG2304">
    <property type="taxonomic scope" value="Bacteria"/>
</dbReference>
<accession>E4RS81</accession>
<reference key="1">
    <citation type="submission" date="2010-11" db="EMBL/GenBank/DDBJ databases">
        <title>The complete genome of Leadbetterella byssophila DSM 17132.</title>
        <authorList>
            <consortium name="US DOE Joint Genome Institute (JGI-PGF)"/>
            <person name="Lucas S."/>
            <person name="Copeland A."/>
            <person name="Lapidus A."/>
            <person name="Glavina del Rio T."/>
            <person name="Dalin E."/>
            <person name="Tice H."/>
            <person name="Bruce D."/>
            <person name="Goodwin L."/>
            <person name="Pitluck S."/>
            <person name="Kyrpides N."/>
            <person name="Mavromatis K."/>
            <person name="Ivanova N."/>
            <person name="Teshima H."/>
            <person name="Brettin T."/>
            <person name="Detter J.C."/>
            <person name="Han C."/>
            <person name="Tapia R."/>
            <person name="Land M."/>
            <person name="Hauser L."/>
            <person name="Markowitz V."/>
            <person name="Cheng J.-F."/>
            <person name="Hugenholtz P."/>
            <person name="Woyke T."/>
            <person name="Wu D."/>
            <person name="Tindall B."/>
            <person name="Pomrenke H.G."/>
            <person name="Brambilla E."/>
            <person name="Klenk H.-P."/>
            <person name="Eisen J.A."/>
        </authorList>
    </citation>
    <scope>NUCLEOTIDE SEQUENCE [LARGE SCALE GENOMIC DNA]</scope>
    <source>
        <strain>DSM 17132</strain>
    </source>
</reference>
<evidence type="ECO:0000313" key="3">
    <source>
        <dbReference type="Proteomes" id="UP000007435"/>
    </source>
</evidence>
<protein>
    <recommendedName>
        <fullName evidence="4">VWA domain-containing protein</fullName>
    </recommendedName>
</protein>
<sequence>MKSEFVSQTSGGYYLLCLLVGVAYAGFFYYRAKILSKEQKWILAVIRGTLVSILAFLLLNPLFKTLSALTLRPKVVLVLDDSRSMKNAEKWKDVSASWEALRKGLESKGFETQTVTLEGVEGVELSNAAFTGRKTALANGLNALKGNFEGQHLTDVILLSDGIMNEGLSPTFFQYPFRIHTLGAGDSTVKKDAYIQGISANKIAYLGNDFTVQVEIGSYLLKGRNSKIEIRDNSGQVLSSSPVNYKTDDDYQSVSFKLPAKQEGKQRFVAVLGGVEGEHTLKNNTREFFVDVVNGKEKILLLAASPHPDLKAIKSIIDKNEWFELKTKIVQEADISSLKNEVFDVLILHQFPDRAGLHTRFLSELLVRQKPVFFFPASQSDWSFFNGMQNVVSVVTQLGKVDKVNGMFNPGFQLFNVPSSNLFADLPPITVPFGVYSALTGTEVIMQQYISGINTGRPLLAVNLSGTRKMAVFLGDGLWHWRMEEFAQTQQHGIIDELILKTLQLIALKEEKGKLRIYPVNEVFQVDQKVSFAVEMYNDLYERIYEQDIELRIKGPSGEKKFDFRITPDHSRFELSTLPAGVYTYEGKSKNEKAGGQFVVSDSDIELQNTTADFSLLRTIASENNGSFLLAKDLLELRNVINKENVPNKLVTQEDLRDIIHFKWIWFVLIVLVSVEWILRKYWGSY</sequence>
<dbReference type="PANTHER" id="PTHR37947:SF1">
    <property type="entry name" value="BLL2462 PROTEIN"/>
    <property type="match status" value="1"/>
</dbReference>
<dbReference type="AlphaFoldDB" id="E4RS81"/>
<proteinExistence type="predicted"/>
<dbReference type="STRING" id="649349.Lbys_1003"/>
<dbReference type="PANTHER" id="PTHR37947">
    <property type="entry name" value="BLL2462 PROTEIN"/>
    <property type="match status" value="1"/>
</dbReference>
<name>E4RS81_LEAB4</name>
<dbReference type="Proteomes" id="UP000007435">
    <property type="component" value="Chromosome"/>
</dbReference>
<dbReference type="EMBL" id="CP002305">
    <property type="protein sequence ID" value="ADQ16733.1"/>
    <property type="molecule type" value="Genomic_DNA"/>
</dbReference>
<dbReference type="HOGENOM" id="CLU_025060_0_0_10"/>
<dbReference type="OrthoDB" id="9763076at2"/>
<feature type="transmembrane region" description="Helical" evidence="1">
    <location>
        <begin position="12"/>
        <end position="30"/>
    </location>
</feature>
<evidence type="ECO:0000256" key="1">
    <source>
        <dbReference type="SAM" id="Phobius"/>
    </source>
</evidence>
<feature type="transmembrane region" description="Helical" evidence="1">
    <location>
        <begin position="42"/>
        <end position="63"/>
    </location>
</feature>
<evidence type="ECO:0008006" key="4">
    <source>
        <dbReference type="Google" id="ProtNLM"/>
    </source>
</evidence>
<dbReference type="InterPro" id="IPR036465">
    <property type="entry name" value="vWFA_dom_sf"/>
</dbReference>
<keyword evidence="1" id="KW-1133">Transmembrane helix</keyword>
<dbReference type="SUPFAM" id="SSF53300">
    <property type="entry name" value="vWA-like"/>
    <property type="match status" value="1"/>
</dbReference>
<dbReference type="KEGG" id="lby:Lbys_1003"/>
<organism evidence="2 3">
    <name type="scientific">Leadbetterella byssophila (strain DSM 17132 / JCM 16389 / KACC 11308 / NBRC 106382 / 4M15)</name>
    <dbReference type="NCBI Taxonomy" id="649349"/>
    <lineage>
        <taxon>Bacteria</taxon>
        <taxon>Pseudomonadati</taxon>
        <taxon>Bacteroidota</taxon>
        <taxon>Cytophagia</taxon>
        <taxon>Cytophagales</taxon>
        <taxon>Leadbetterellaceae</taxon>
        <taxon>Leadbetterella</taxon>
    </lineage>
</organism>
<gene>
    <name evidence="2" type="ordered locus">Lbys_1003</name>
</gene>
<keyword evidence="3" id="KW-1185">Reference proteome</keyword>
<evidence type="ECO:0000313" key="2">
    <source>
        <dbReference type="EMBL" id="ADQ16733.1"/>
    </source>
</evidence>
<reference evidence="2 3" key="2">
    <citation type="journal article" date="2011" name="Stand. Genomic Sci.">
        <title>Complete genome sequence of Leadbetterella byssophila type strain (4M15).</title>
        <authorList>
            <person name="Abt B."/>
            <person name="Teshima H."/>
            <person name="Lucas S."/>
            <person name="Lapidus A."/>
            <person name="Del Rio T.G."/>
            <person name="Nolan M."/>
            <person name="Tice H."/>
            <person name="Cheng J.F."/>
            <person name="Pitluck S."/>
            <person name="Liolios K."/>
            <person name="Pagani I."/>
            <person name="Ivanova N."/>
            <person name="Mavromatis K."/>
            <person name="Pati A."/>
            <person name="Tapia R."/>
            <person name="Han C."/>
            <person name="Goodwin L."/>
            <person name="Chen A."/>
            <person name="Palaniappan K."/>
            <person name="Land M."/>
            <person name="Hauser L."/>
            <person name="Chang Y.J."/>
            <person name="Jeffries C.D."/>
            <person name="Rohde M."/>
            <person name="Goker M."/>
            <person name="Tindall B.J."/>
            <person name="Detter J.C."/>
            <person name="Woyke T."/>
            <person name="Bristow J."/>
            <person name="Eisen J.A."/>
            <person name="Markowitz V."/>
            <person name="Hugenholtz P."/>
            <person name="Klenk H.P."/>
            <person name="Kyrpides N.C."/>
        </authorList>
    </citation>
    <scope>NUCLEOTIDE SEQUENCE [LARGE SCALE GENOMIC DNA]</scope>
    <source>
        <strain evidence="3">DSM 17132 / JCM 16389 / KACC 11308 / NBRC 106382 / 4M15</strain>
    </source>
</reference>
<keyword evidence="1" id="KW-0812">Transmembrane</keyword>
<dbReference type="RefSeq" id="WP_013407784.1">
    <property type="nucleotide sequence ID" value="NC_014655.1"/>
</dbReference>